<protein>
    <submittedName>
        <fullName evidence="2">Uncharacterized protein</fullName>
    </submittedName>
</protein>
<reference evidence="2" key="1">
    <citation type="submission" date="2021-04" db="EMBL/GenBank/DDBJ databases">
        <title>Genome seq and assembly of Bacillus sp.</title>
        <authorList>
            <person name="Chhetri G."/>
        </authorList>
    </citation>
    <scope>NUCLEOTIDE SEQUENCE</scope>
    <source>
        <strain evidence="2">RG28</strain>
    </source>
</reference>
<dbReference type="Proteomes" id="UP000682134">
    <property type="component" value="Unassembled WGS sequence"/>
</dbReference>
<name>A0A940NT96_9BACI</name>
<comment type="caution">
    <text evidence="2">The sequence shown here is derived from an EMBL/GenBank/DDBJ whole genome shotgun (WGS) entry which is preliminary data.</text>
</comment>
<evidence type="ECO:0000256" key="1">
    <source>
        <dbReference type="SAM" id="Phobius"/>
    </source>
</evidence>
<dbReference type="AlphaFoldDB" id="A0A940NT96"/>
<evidence type="ECO:0000313" key="3">
    <source>
        <dbReference type="Proteomes" id="UP000682134"/>
    </source>
</evidence>
<gene>
    <name evidence="2" type="ORF">J5Y03_15950</name>
</gene>
<feature type="transmembrane region" description="Helical" evidence="1">
    <location>
        <begin position="6"/>
        <end position="23"/>
    </location>
</feature>
<accession>A0A940NT96</accession>
<keyword evidence="1" id="KW-0472">Membrane</keyword>
<dbReference type="RefSeq" id="WP_209406996.1">
    <property type="nucleotide sequence ID" value="NZ_JAGIYQ010000013.1"/>
</dbReference>
<proteinExistence type="predicted"/>
<sequence>MKVYLIIIAIVGIIGFVLTFVLANKKEKQAVNYDVSETTYKHRIIGNPALIAYTAFFFIALIIILIVMILQ</sequence>
<keyword evidence="1" id="KW-0812">Transmembrane</keyword>
<keyword evidence="3" id="KW-1185">Reference proteome</keyword>
<dbReference type="EMBL" id="JAGIYQ010000013">
    <property type="protein sequence ID" value="MBP0726652.1"/>
    <property type="molecule type" value="Genomic_DNA"/>
</dbReference>
<organism evidence="2 3">
    <name type="scientific">Gottfriedia endophytica</name>
    <dbReference type="NCBI Taxonomy" id="2820819"/>
    <lineage>
        <taxon>Bacteria</taxon>
        <taxon>Bacillati</taxon>
        <taxon>Bacillota</taxon>
        <taxon>Bacilli</taxon>
        <taxon>Bacillales</taxon>
        <taxon>Bacillaceae</taxon>
        <taxon>Gottfriedia</taxon>
    </lineage>
</organism>
<evidence type="ECO:0000313" key="2">
    <source>
        <dbReference type="EMBL" id="MBP0726652.1"/>
    </source>
</evidence>
<feature type="transmembrane region" description="Helical" evidence="1">
    <location>
        <begin position="50"/>
        <end position="70"/>
    </location>
</feature>
<keyword evidence="1" id="KW-1133">Transmembrane helix</keyword>